<keyword evidence="1" id="KW-0812">Transmembrane</keyword>
<keyword evidence="1" id="KW-1133">Transmembrane helix</keyword>
<dbReference type="AlphaFoldDB" id="A0A8R1YX67"/>
<feature type="transmembrane region" description="Helical" evidence="1">
    <location>
        <begin position="106"/>
        <end position="129"/>
    </location>
</feature>
<feature type="transmembrane region" description="Helical" evidence="1">
    <location>
        <begin position="150"/>
        <end position="179"/>
    </location>
</feature>
<reference evidence="2" key="2">
    <citation type="submission" date="2022-06" db="UniProtKB">
        <authorList>
            <consortium name="EnsemblMetazoa"/>
        </authorList>
    </citation>
    <scope>IDENTIFICATION</scope>
    <source>
        <strain evidence="2">PS312</strain>
    </source>
</reference>
<keyword evidence="1" id="KW-0472">Membrane</keyword>
<evidence type="ECO:0000313" key="2">
    <source>
        <dbReference type="EnsemblMetazoa" id="PPA41577.1"/>
    </source>
</evidence>
<dbReference type="EnsemblMetazoa" id="PPA41577.1">
    <property type="protein sequence ID" value="PPA41577.1"/>
    <property type="gene ID" value="WBGene00279946"/>
</dbReference>
<dbReference type="InterPro" id="IPR047130">
    <property type="entry name" value="7TM_GPCR_Srsx_nematod"/>
</dbReference>
<proteinExistence type="predicted"/>
<organism evidence="2 3">
    <name type="scientific">Pristionchus pacificus</name>
    <name type="common">Parasitic nematode worm</name>
    <dbReference type="NCBI Taxonomy" id="54126"/>
    <lineage>
        <taxon>Eukaryota</taxon>
        <taxon>Metazoa</taxon>
        <taxon>Ecdysozoa</taxon>
        <taxon>Nematoda</taxon>
        <taxon>Chromadorea</taxon>
        <taxon>Rhabditida</taxon>
        <taxon>Rhabditina</taxon>
        <taxon>Diplogasteromorpha</taxon>
        <taxon>Diplogasteroidea</taxon>
        <taxon>Neodiplogasteridae</taxon>
        <taxon>Pristionchus</taxon>
    </lineage>
</organism>
<evidence type="ECO:0000256" key="1">
    <source>
        <dbReference type="SAM" id="Phobius"/>
    </source>
</evidence>
<evidence type="ECO:0008006" key="4">
    <source>
        <dbReference type="Google" id="ProtNLM"/>
    </source>
</evidence>
<keyword evidence="3" id="KW-1185">Reference proteome</keyword>
<gene>
    <name evidence="2" type="primary">WBGene00279946</name>
</gene>
<evidence type="ECO:0000313" key="3">
    <source>
        <dbReference type="Proteomes" id="UP000005239"/>
    </source>
</evidence>
<dbReference type="PANTHER" id="PTHR23360">
    <property type="entry name" value="G-PROTEIN COUPLED RECEPTORS FAMILY 1 PROFILE DOMAIN-CONTAINING PROTEIN-RELATED"/>
    <property type="match status" value="1"/>
</dbReference>
<dbReference type="Proteomes" id="UP000005239">
    <property type="component" value="Unassembled WGS sequence"/>
</dbReference>
<name>A0A8R1YX67_PRIPA</name>
<accession>A0A8R1YX67</accession>
<reference evidence="3" key="1">
    <citation type="journal article" date="2008" name="Nat. Genet.">
        <title>The Pristionchus pacificus genome provides a unique perspective on nematode lifestyle and parasitism.</title>
        <authorList>
            <person name="Dieterich C."/>
            <person name="Clifton S.W."/>
            <person name="Schuster L.N."/>
            <person name="Chinwalla A."/>
            <person name="Delehaunty K."/>
            <person name="Dinkelacker I."/>
            <person name="Fulton L."/>
            <person name="Fulton R."/>
            <person name="Godfrey J."/>
            <person name="Minx P."/>
            <person name="Mitreva M."/>
            <person name="Roeseler W."/>
            <person name="Tian H."/>
            <person name="Witte H."/>
            <person name="Yang S.P."/>
            <person name="Wilson R.K."/>
            <person name="Sommer R.J."/>
        </authorList>
    </citation>
    <scope>NUCLEOTIDE SEQUENCE [LARGE SCALE GENOMIC DNA]</scope>
    <source>
        <strain evidence="3">PS312</strain>
    </source>
</reference>
<protein>
    <recommendedName>
        <fullName evidence="4">G protein-coupled receptor</fullName>
    </recommendedName>
</protein>
<dbReference type="PANTHER" id="PTHR23360:SF5">
    <property type="entry name" value="G-PROTEIN COUPLED RECEPTORS FAMILY 1 PROFILE DOMAIN-CONTAINING PROTEIN"/>
    <property type="match status" value="1"/>
</dbReference>
<sequence>MPTMYLELTMNIHSNDGGMRRFFLRFINWHRPFYCRRCAKSIPQHDCEIISILNNREFSVLFIPLTTQYLGIAGFCIYNALIMLYFYSDHEVVCYNVSLFHDDAVFWWACSSIVHIIAFIIYMMSWRLINIFNTYTLETKSLEMEKLGSIFRSIVLVTIADLSGWTITQIIVVVLNMLVLC</sequence>
<feature type="transmembrane region" description="Helical" evidence="1">
    <location>
        <begin position="60"/>
        <end position="86"/>
    </location>
</feature>